<dbReference type="CDD" id="cd03714">
    <property type="entry name" value="RT_DIRS1"/>
    <property type="match status" value="1"/>
</dbReference>
<dbReference type="PANTHER" id="PTHR33050:SF8">
    <property type="entry name" value="REVERSE TRANSCRIPTASE DOMAIN-CONTAINING PROTEIN"/>
    <property type="match status" value="1"/>
</dbReference>
<feature type="region of interest" description="Disordered" evidence="1">
    <location>
        <begin position="319"/>
        <end position="340"/>
    </location>
</feature>
<keyword evidence="2" id="KW-1133">Transmembrane helix</keyword>
<evidence type="ECO:0000256" key="1">
    <source>
        <dbReference type="SAM" id="MobiDB-lite"/>
    </source>
</evidence>
<evidence type="ECO:0000313" key="5">
    <source>
        <dbReference type="Proteomes" id="UP000596742"/>
    </source>
</evidence>
<dbReference type="InterPro" id="IPR000477">
    <property type="entry name" value="RT_dom"/>
</dbReference>
<gene>
    <name evidence="4" type="ORF">MGAL_10B086345</name>
</gene>
<feature type="compositionally biased region" description="Polar residues" evidence="1">
    <location>
        <begin position="320"/>
        <end position="330"/>
    </location>
</feature>
<dbReference type="SUPFAM" id="SSF56672">
    <property type="entry name" value="DNA/RNA polymerases"/>
    <property type="match status" value="1"/>
</dbReference>
<keyword evidence="2" id="KW-0812">Transmembrane</keyword>
<dbReference type="PANTHER" id="PTHR33050">
    <property type="entry name" value="REVERSE TRANSCRIPTASE DOMAIN-CONTAINING PROTEIN"/>
    <property type="match status" value="1"/>
</dbReference>
<dbReference type="Gene3D" id="3.30.70.270">
    <property type="match status" value="1"/>
</dbReference>
<dbReference type="PROSITE" id="PS50878">
    <property type="entry name" value="RT_POL"/>
    <property type="match status" value="1"/>
</dbReference>
<dbReference type="Pfam" id="PF10562">
    <property type="entry name" value="CaM_bdg_C0"/>
    <property type="match status" value="1"/>
</dbReference>
<keyword evidence="2" id="KW-0472">Membrane</keyword>
<dbReference type="InterPro" id="IPR018882">
    <property type="entry name" value="CaM-bd_C0_NMDA_rcpt_NR1"/>
</dbReference>
<dbReference type="AlphaFoldDB" id="A0A8B6F0Y6"/>
<dbReference type="Gene3D" id="3.10.10.10">
    <property type="entry name" value="HIV Type 1 Reverse Transcriptase, subunit A, domain 1"/>
    <property type="match status" value="1"/>
</dbReference>
<organism evidence="4 5">
    <name type="scientific">Mytilus galloprovincialis</name>
    <name type="common">Mediterranean mussel</name>
    <dbReference type="NCBI Taxonomy" id="29158"/>
    <lineage>
        <taxon>Eukaryota</taxon>
        <taxon>Metazoa</taxon>
        <taxon>Spiralia</taxon>
        <taxon>Lophotrochozoa</taxon>
        <taxon>Mollusca</taxon>
        <taxon>Bivalvia</taxon>
        <taxon>Autobranchia</taxon>
        <taxon>Pteriomorphia</taxon>
        <taxon>Mytilida</taxon>
        <taxon>Mytiloidea</taxon>
        <taxon>Mytilidae</taxon>
        <taxon>Mytilinae</taxon>
        <taxon>Mytilus</taxon>
    </lineage>
</organism>
<keyword evidence="5" id="KW-1185">Reference proteome</keyword>
<evidence type="ECO:0000256" key="2">
    <source>
        <dbReference type="SAM" id="Phobius"/>
    </source>
</evidence>
<proteinExistence type="predicted"/>
<dbReference type="Pfam" id="PF00078">
    <property type="entry name" value="RVT_1"/>
    <property type="match status" value="1"/>
</dbReference>
<accession>A0A8B6F0Y6</accession>
<comment type="caution">
    <text evidence="4">The sequence shown here is derived from an EMBL/GenBank/DDBJ whole genome shotgun (WGS) entry which is preliminary data.</text>
</comment>
<dbReference type="InterPro" id="IPR052055">
    <property type="entry name" value="Hepadnavirus_pol/RT"/>
</dbReference>
<feature type="region of interest" description="Disordered" evidence="1">
    <location>
        <begin position="352"/>
        <end position="394"/>
    </location>
</feature>
<dbReference type="EMBL" id="UYJE01006068">
    <property type="protein sequence ID" value="VDI42765.1"/>
    <property type="molecule type" value="Genomic_DNA"/>
</dbReference>
<reference evidence="4" key="1">
    <citation type="submission" date="2018-11" db="EMBL/GenBank/DDBJ databases">
        <authorList>
            <person name="Alioto T."/>
            <person name="Alioto T."/>
        </authorList>
    </citation>
    <scope>NUCLEOTIDE SEQUENCE</scope>
</reference>
<dbReference type="Proteomes" id="UP000596742">
    <property type="component" value="Unassembled WGS sequence"/>
</dbReference>
<dbReference type="InterPro" id="IPR043128">
    <property type="entry name" value="Rev_trsase/Diguanyl_cyclase"/>
</dbReference>
<dbReference type="OrthoDB" id="6109162at2759"/>
<name>A0A8B6F0Y6_MYTGA</name>
<dbReference type="InterPro" id="IPR043502">
    <property type="entry name" value="DNA/RNA_pol_sf"/>
</dbReference>
<evidence type="ECO:0000259" key="3">
    <source>
        <dbReference type="PROSITE" id="PS50878"/>
    </source>
</evidence>
<protein>
    <recommendedName>
        <fullName evidence="3">Reverse transcriptase domain-containing protein</fullName>
    </recommendedName>
</protein>
<sequence length="394" mass="44534">MAKVDLKSAYRSVQISKTSQQVTGFRWTFPDGREFTLFDRKLPFGSKLAPGIFHRLSQAVRRIMSRKGFTIVAYLDDFFICEQTKSRCKEALNVLITLLRYLGFAINWSKVVDPCQQITFLGVEIDSSTMEVRLPSDKLAVLKAELLAFTKRSHASKKQLQSLAGKLNWASAVIRGGRVFLRRIINCIMRIKRDWHKARLKGDIAQDILWWNNFISSFNGKSLILDQYPVTSVATDACRSGAGVFMMVAGGIVAGVFLIFVEITYKRYRGLKEKELELARNAADRWRGNIEKRRTLRQTLQRQRDEQFAAIPINMKGIPLNTNDGSNSSMHGEIQGETHYPGKRLSYTEATGSKLYSPPTQPSLPSASSQSESRSVTINNPAYGDIMNQDDNFV</sequence>
<evidence type="ECO:0000313" key="4">
    <source>
        <dbReference type="EMBL" id="VDI42765.1"/>
    </source>
</evidence>
<feature type="transmembrane region" description="Helical" evidence="2">
    <location>
        <begin position="242"/>
        <end position="265"/>
    </location>
</feature>
<feature type="compositionally biased region" description="Low complexity" evidence="1">
    <location>
        <begin position="363"/>
        <end position="375"/>
    </location>
</feature>
<feature type="domain" description="Reverse transcriptase" evidence="3">
    <location>
        <begin position="1"/>
        <end position="125"/>
    </location>
</feature>